<reference evidence="2" key="1">
    <citation type="submission" date="2020-02" db="EMBL/GenBank/DDBJ databases">
        <authorList>
            <person name="Meier V. D."/>
        </authorList>
    </citation>
    <scope>NUCLEOTIDE SEQUENCE</scope>
    <source>
        <strain evidence="2">AVDCRST_MAG30</strain>
    </source>
</reference>
<feature type="compositionally biased region" description="Basic residues" evidence="1">
    <location>
        <begin position="288"/>
        <end position="299"/>
    </location>
</feature>
<evidence type="ECO:0000313" key="2">
    <source>
        <dbReference type="EMBL" id="CAA9488240.1"/>
    </source>
</evidence>
<sequence length="432" mass="48133">VAFRPRPRDLPPRGPGARGAGRRAALRARRHGDHRPPRDTRARVARARRRAARGRLHGLQLPHLRDHRAGCPARGRGAGGGCAPPRRAGAVARRGHRRRPPRGARRARGARRRAHGRQGRDRRAGGPLPAHLGPRRAALHARDRGPGLPARRLGPADAADHPARGELGERRPRHRLHLRLRLGAGRLGRRHGDRAARDGRRVRVDRAARRAAGPAAVGGDAAAHARRLGDRRPHERAARLLPRGERGARPRRRAVARRPPDRLPALRLPRPRPRRAGDRRPGDGRPDARRRRRGGRPRGGRPDDRLVRGGRRGLRAAPARAGRRHPARVHLGPRGDRASAGDLAAVRRDDARQRRGLRARRDPHRRGRHPLPHVGDARRGGRLRARRAALAGQRLGDRRRVVRPARAHRRAPDHVRRALRRQPLGAHRRPGV</sequence>
<feature type="region of interest" description="Disordered" evidence="1">
    <location>
        <begin position="189"/>
        <end position="380"/>
    </location>
</feature>
<dbReference type="EMBL" id="CADCVS010000184">
    <property type="protein sequence ID" value="CAA9488240.1"/>
    <property type="molecule type" value="Genomic_DNA"/>
</dbReference>
<feature type="compositionally biased region" description="Basic and acidic residues" evidence="1">
    <location>
        <begin position="333"/>
        <end position="353"/>
    </location>
</feature>
<protein>
    <submittedName>
        <fullName evidence="2">DNA-damage-inducible protein F</fullName>
    </submittedName>
</protein>
<feature type="non-terminal residue" evidence="2">
    <location>
        <position position="1"/>
    </location>
</feature>
<dbReference type="AlphaFoldDB" id="A0A6J4S3B5"/>
<feature type="compositionally biased region" description="Basic residues" evidence="1">
    <location>
        <begin position="20"/>
        <end position="33"/>
    </location>
</feature>
<feature type="compositionally biased region" description="Basic residues" evidence="1">
    <location>
        <begin position="43"/>
        <end position="56"/>
    </location>
</feature>
<feature type="compositionally biased region" description="Basic and acidic residues" evidence="1">
    <location>
        <begin position="158"/>
        <end position="170"/>
    </location>
</feature>
<feature type="region of interest" description="Disordered" evidence="1">
    <location>
        <begin position="1"/>
        <end position="175"/>
    </location>
</feature>
<feature type="compositionally biased region" description="Basic residues" evidence="1">
    <location>
        <begin position="354"/>
        <end position="371"/>
    </location>
</feature>
<accession>A0A6J4S3B5</accession>
<feature type="compositionally biased region" description="Low complexity" evidence="1">
    <location>
        <begin position="210"/>
        <end position="222"/>
    </location>
</feature>
<evidence type="ECO:0000256" key="1">
    <source>
        <dbReference type="SAM" id="MobiDB-lite"/>
    </source>
</evidence>
<organism evidence="2">
    <name type="scientific">uncultured Solirubrobacteraceae bacterium</name>
    <dbReference type="NCBI Taxonomy" id="1162706"/>
    <lineage>
        <taxon>Bacteria</taxon>
        <taxon>Bacillati</taxon>
        <taxon>Actinomycetota</taxon>
        <taxon>Thermoleophilia</taxon>
        <taxon>Solirubrobacterales</taxon>
        <taxon>Solirubrobacteraceae</taxon>
        <taxon>environmental samples</taxon>
    </lineage>
</organism>
<gene>
    <name evidence="2" type="ORF">AVDCRST_MAG30-1227</name>
</gene>
<name>A0A6J4S3B5_9ACTN</name>
<feature type="compositionally biased region" description="Low complexity" evidence="1">
    <location>
        <begin position="83"/>
        <end position="92"/>
    </location>
</feature>
<feature type="compositionally biased region" description="Basic and acidic residues" evidence="1">
    <location>
        <begin position="275"/>
        <end position="287"/>
    </location>
</feature>
<feature type="non-terminal residue" evidence="2">
    <location>
        <position position="432"/>
    </location>
</feature>
<feature type="compositionally biased region" description="Basic and acidic residues" evidence="1">
    <location>
        <begin position="227"/>
        <end position="248"/>
    </location>
</feature>
<feature type="compositionally biased region" description="Basic and acidic residues" evidence="1">
    <location>
        <begin position="193"/>
        <end position="208"/>
    </location>
</feature>
<feature type="compositionally biased region" description="Basic and acidic residues" evidence="1">
    <location>
        <begin position="1"/>
        <end position="11"/>
    </location>
</feature>
<feature type="compositionally biased region" description="Basic residues" evidence="1">
    <location>
        <begin position="93"/>
        <end position="117"/>
    </location>
</feature>
<proteinExistence type="predicted"/>